<organism evidence="3 4">
    <name type="scientific">Thermithiobacillus plumbiphilus</name>
    <dbReference type="NCBI Taxonomy" id="1729899"/>
    <lineage>
        <taxon>Bacteria</taxon>
        <taxon>Pseudomonadati</taxon>
        <taxon>Pseudomonadota</taxon>
        <taxon>Acidithiobacillia</taxon>
        <taxon>Acidithiobacillales</taxon>
        <taxon>Thermithiobacillaceae</taxon>
        <taxon>Thermithiobacillus</taxon>
    </lineage>
</organism>
<dbReference type="RefSeq" id="WP_341371704.1">
    <property type="nucleotide sequence ID" value="NZ_JBBPCO010000014.1"/>
</dbReference>
<reference evidence="3 4" key="1">
    <citation type="submission" date="2024-04" db="EMBL/GenBank/DDBJ databases">
        <authorList>
            <person name="Abashina T."/>
            <person name="Shaikin A."/>
        </authorList>
    </citation>
    <scope>NUCLEOTIDE SEQUENCE [LARGE SCALE GENOMIC DNA]</scope>
    <source>
        <strain evidence="3 4">AAFK</strain>
    </source>
</reference>
<sequence>MTQKYLLLVEDNPDDETLARRSCEKALKDVLLRVAHDGAEALSMLFPPEPLSHLKTPDLILLDLKLPKVSGFEVLRAIRENQSTCFTPVVVMSTSSENSDIERAYQIGANAFMRKPVSYEAFRDAMHMACHFWLRHNEVIARYAEAAS</sequence>
<proteinExistence type="predicted"/>
<dbReference type="InterPro" id="IPR011006">
    <property type="entry name" value="CheY-like_superfamily"/>
</dbReference>
<protein>
    <submittedName>
        <fullName evidence="3">Response regulator</fullName>
    </submittedName>
</protein>
<dbReference type="SUPFAM" id="SSF52172">
    <property type="entry name" value="CheY-like"/>
    <property type="match status" value="1"/>
</dbReference>
<dbReference type="PANTHER" id="PTHR44520">
    <property type="entry name" value="RESPONSE REGULATOR RCP1-RELATED"/>
    <property type="match status" value="1"/>
</dbReference>
<keyword evidence="1" id="KW-0597">Phosphoprotein</keyword>
<accession>A0ABU9DAV9</accession>
<name>A0ABU9DAV9_9PROT</name>
<feature type="domain" description="Response regulatory" evidence="2">
    <location>
        <begin position="5"/>
        <end position="130"/>
    </location>
</feature>
<evidence type="ECO:0000313" key="4">
    <source>
        <dbReference type="Proteomes" id="UP001446205"/>
    </source>
</evidence>
<evidence type="ECO:0000313" key="3">
    <source>
        <dbReference type="EMBL" id="MEK8090649.1"/>
    </source>
</evidence>
<comment type="caution">
    <text evidence="3">The sequence shown here is derived from an EMBL/GenBank/DDBJ whole genome shotgun (WGS) entry which is preliminary data.</text>
</comment>
<keyword evidence="4" id="KW-1185">Reference proteome</keyword>
<dbReference type="PANTHER" id="PTHR44520:SF1">
    <property type="entry name" value="TWO-COMPONENT SYSTEM REGULATORY PROTEIN"/>
    <property type="match status" value="1"/>
</dbReference>
<dbReference type="Gene3D" id="3.40.50.2300">
    <property type="match status" value="1"/>
</dbReference>
<dbReference type="InterPro" id="IPR001789">
    <property type="entry name" value="Sig_transdc_resp-reg_receiver"/>
</dbReference>
<dbReference type="InterPro" id="IPR052893">
    <property type="entry name" value="TCS_response_regulator"/>
</dbReference>
<dbReference type="CDD" id="cd17557">
    <property type="entry name" value="REC_Rcp-like"/>
    <property type="match status" value="1"/>
</dbReference>
<evidence type="ECO:0000256" key="1">
    <source>
        <dbReference type="PROSITE-ProRule" id="PRU00169"/>
    </source>
</evidence>
<dbReference type="Proteomes" id="UP001446205">
    <property type="component" value="Unassembled WGS sequence"/>
</dbReference>
<dbReference type="PROSITE" id="PS50110">
    <property type="entry name" value="RESPONSE_REGULATORY"/>
    <property type="match status" value="1"/>
</dbReference>
<gene>
    <name evidence="3" type="ORF">WOB96_12885</name>
</gene>
<feature type="modified residue" description="4-aspartylphosphate" evidence="1">
    <location>
        <position position="63"/>
    </location>
</feature>
<dbReference type="Pfam" id="PF00072">
    <property type="entry name" value="Response_reg"/>
    <property type="match status" value="1"/>
</dbReference>
<dbReference type="EMBL" id="JBBPCO010000014">
    <property type="protein sequence ID" value="MEK8090649.1"/>
    <property type="molecule type" value="Genomic_DNA"/>
</dbReference>
<dbReference type="SMART" id="SM00448">
    <property type="entry name" value="REC"/>
    <property type="match status" value="1"/>
</dbReference>
<evidence type="ECO:0000259" key="2">
    <source>
        <dbReference type="PROSITE" id="PS50110"/>
    </source>
</evidence>